<dbReference type="RefSeq" id="XP_009024974.1">
    <property type="nucleotide sequence ID" value="XM_009026726.1"/>
</dbReference>
<dbReference type="PANTHER" id="PTHR46113">
    <property type="entry name" value="SNAC DOMAIN-CONTAINING PROTEIN"/>
    <property type="match status" value="1"/>
</dbReference>
<protein>
    <submittedName>
        <fullName evidence="1 2">Uncharacterized protein</fullName>
    </submittedName>
</protein>
<sequence length="205" mass="24038">MKAQFWKSINLEINDVGEDDSDVVYIQFKNWGLTMIQERCQPRILQYTSKYRSGHYTKSLSLYRKINRKQAIVSSEAKIKIGPRRMPMARRTTTMGTWHDLKRINQNAFRQKTSCLRLLVLFITQELWSNNEEYLKSKKIVDGLKVTNDTAEKGVKLITDYNSCITKEEDQKQYFLQVIAECRTKFPGCSKASYPSLYLLNNELK</sequence>
<reference evidence="1 3" key="2">
    <citation type="journal article" date="2013" name="Nature">
        <title>Insights into bilaterian evolution from three spiralian genomes.</title>
        <authorList>
            <person name="Simakov O."/>
            <person name="Marletaz F."/>
            <person name="Cho S.J."/>
            <person name="Edsinger-Gonzales E."/>
            <person name="Havlak P."/>
            <person name="Hellsten U."/>
            <person name="Kuo D.H."/>
            <person name="Larsson T."/>
            <person name="Lv J."/>
            <person name="Arendt D."/>
            <person name="Savage R."/>
            <person name="Osoegawa K."/>
            <person name="de Jong P."/>
            <person name="Grimwood J."/>
            <person name="Chapman J.A."/>
            <person name="Shapiro H."/>
            <person name="Aerts A."/>
            <person name="Otillar R.P."/>
            <person name="Terry A.Y."/>
            <person name="Boore J.L."/>
            <person name="Grigoriev I.V."/>
            <person name="Lindberg D.R."/>
            <person name="Seaver E.C."/>
            <person name="Weisblat D.A."/>
            <person name="Putnam N.H."/>
            <person name="Rokhsar D.S."/>
        </authorList>
    </citation>
    <scope>NUCLEOTIDE SEQUENCE</scope>
</reference>
<reference evidence="2" key="3">
    <citation type="submission" date="2015-06" db="UniProtKB">
        <authorList>
            <consortium name="EnsemblMetazoa"/>
        </authorList>
    </citation>
    <scope>IDENTIFICATION</scope>
</reference>
<keyword evidence="3" id="KW-1185">Reference proteome</keyword>
<reference evidence="3" key="1">
    <citation type="submission" date="2012-12" db="EMBL/GenBank/DDBJ databases">
        <authorList>
            <person name="Hellsten U."/>
            <person name="Grimwood J."/>
            <person name="Chapman J.A."/>
            <person name="Shapiro H."/>
            <person name="Aerts A."/>
            <person name="Otillar R.P."/>
            <person name="Terry A.Y."/>
            <person name="Boore J.L."/>
            <person name="Simakov O."/>
            <person name="Marletaz F."/>
            <person name="Cho S.-J."/>
            <person name="Edsinger-Gonzales E."/>
            <person name="Havlak P."/>
            <person name="Kuo D.-H."/>
            <person name="Larsson T."/>
            <person name="Lv J."/>
            <person name="Arendt D."/>
            <person name="Savage R."/>
            <person name="Osoegawa K."/>
            <person name="de Jong P."/>
            <person name="Lindberg D.R."/>
            <person name="Seaver E.C."/>
            <person name="Weisblat D.A."/>
            <person name="Putnam N.H."/>
            <person name="Grigoriev I.V."/>
            <person name="Rokhsar D.S."/>
        </authorList>
    </citation>
    <scope>NUCLEOTIDE SEQUENCE</scope>
</reference>
<dbReference type="EMBL" id="KB097487">
    <property type="protein sequence ID" value="ESN96825.1"/>
    <property type="molecule type" value="Genomic_DNA"/>
</dbReference>
<dbReference type="CTD" id="20206867"/>
<accession>T1FDG8</accession>
<dbReference type="EnsemblMetazoa" id="HelroT178620">
    <property type="protein sequence ID" value="HelroP178620"/>
    <property type="gene ID" value="HelroG178620"/>
</dbReference>
<dbReference type="HOGENOM" id="CLU_1338871_0_0_1"/>
<organism evidence="2 3">
    <name type="scientific">Helobdella robusta</name>
    <name type="common">Californian leech</name>
    <dbReference type="NCBI Taxonomy" id="6412"/>
    <lineage>
        <taxon>Eukaryota</taxon>
        <taxon>Metazoa</taxon>
        <taxon>Spiralia</taxon>
        <taxon>Lophotrochozoa</taxon>
        <taxon>Annelida</taxon>
        <taxon>Clitellata</taxon>
        <taxon>Hirudinea</taxon>
        <taxon>Rhynchobdellida</taxon>
        <taxon>Glossiphoniidae</taxon>
        <taxon>Helobdella</taxon>
    </lineage>
</organism>
<evidence type="ECO:0000313" key="3">
    <source>
        <dbReference type="Proteomes" id="UP000015101"/>
    </source>
</evidence>
<dbReference type="eggNOG" id="KOG4566">
    <property type="taxonomic scope" value="Eukaryota"/>
</dbReference>
<dbReference type="PANTHER" id="PTHR46113:SF1">
    <property type="entry name" value="PEPTIDASE M17 LEUCYL AMINOPEPTIDASE N-TERMINAL DOMAIN-CONTAINING PROTEIN"/>
    <property type="match status" value="1"/>
</dbReference>
<dbReference type="OrthoDB" id="6626714at2759"/>
<gene>
    <name evidence="2" type="primary">20206867</name>
    <name evidence="1" type="ORF">HELRODRAFT_178620</name>
</gene>
<proteinExistence type="predicted"/>
<evidence type="ECO:0000313" key="1">
    <source>
        <dbReference type="EMBL" id="ESN96825.1"/>
    </source>
</evidence>
<dbReference type="InParanoid" id="T1FDG8"/>
<dbReference type="EMBL" id="AMQM01006515">
    <property type="status" value="NOT_ANNOTATED_CDS"/>
    <property type="molecule type" value="Genomic_DNA"/>
</dbReference>
<dbReference type="Proteomes" id="UP000015101">
    <property type="component" value="Unassembled WGS sequence"/>
</dbReference>
<name>T1FDG8_HELRO</name>
<dbReference type="KEGG" id="hro:HELRODRAFT_178620"/>
<dbReference type="AlphaFoldDB" id="T1FDG8"/>
<dbReference type="GeneID" id="20206867"/>
<evidence type="ECO:0000313" key="2">
    <source>
        <dbReference type="EnsemblMetazoa" id="HelroP178620"/>
    </source>
</evidence>